<evidence type="ECO:0000313" key="3">
    <source>
        <dbReference type="Proteomes" id="UP001341840"/>
    </source>
</evidence>
<dbReference type="PANTHER" id="PTHR33312">
    <property type="entry name" value="MEMBRANE-ASSOCIATED KINASE REGULATOR 4-RELATED"/>
    <property type="match status" value="1"/>
</dbReference>
<evidence type="ECO:0008006" key="4">
    <source>
        <dbReference type="Google" id="ProtNLM"/>
    </source>
</evidence>
<protein>
    <recommendedName>
        <fullName evidence="4">BRI1 kinase inhibitor 1</fullName>
    </recommendedName>
</protein>
<proteinExistence type="predicted"/>
<feature type="region of interest" description="Disordered" evidence="1">
    <location>
        <begin position="165"/>
        <end position="184"/>
    </location>
</feature>
<dbReference type="PANTHER" id="PTHR33312:SF19">
    <property type="entry name" value="BRI1 KINASE INHIBITOR 1"/>
    <property type="match status" value="1"/>
</dbReference>
<reference evidence="2 3" key="1">
    <citation type="journal article" date="2023" name="Plants (Basel)">
        <title>Bridging the Gap: Combining Genomics and Transcriptomics Approaches to Understand Stylosanthes scabra, an Orphan Legume from the Brazilian Caatinga.</title>
        <authorList>
            <person name="Ferreira-Neto J.R.C."/>
            <person name="da Silva M.D."/>
            <person name="Binneck E."/>
            <person name="de Melo N.F."/>
            <person name="da Silva R.H."/>
            <person name="de Melo A.L.T.M."/>
            <person name="Pandolfi V."/>
            <person name="Bustamante F.O."/>
            <person name="Brasileiro-Vidal A.C."/>
            <person name="Benko-Iseppon A.M."/>
        </authorList>
    </citation>
    <scope>NUCLEOTIDE SEQUENCE [LARGE SCALE GENOMIC DNA]</scope>
    <source>
        <tissue evidence="2">Leaves</tissue>
    </source>
</reference>
<feature type="region of interest" description="Disordered" evidence="1">
    <location>
        <begin position="1"/>
        <end position="50"/>
    </location>
</feature>
<dbReference type="EMBL" id="JASCZI010241790">
    <property type="protein sequence ID" value="MED6206945.1"/>
    <property type="molecule type" value="Genomic_DNA"/>
</dbReference>
<gene>
    <name evidence="2" type="ORF">PIB30_031388</name>
</gene>
<dbReference type="Proteomes" id="UP001341840">
    <property type="component" value="Unassembled WGS sequence"/>
</dbReference>
<keyword evidence="3" id="KW-1185">Reference proteome</keyword>
<feature type="region of interest" description="Disordered" evidence="1">
    <location>
        <begin position="131"/>
        <end position="157"/>
    </location>
</feature>
<dbReference type="InterPro" id="IPR039620">
    <property type="entry name" value="BKI1/MAKR1/3/4"/>
</dbReference>
<feature type="compositionally biased region" description="Basic and acidic residues" evidence="1">
    <location>
        <begin position="174"/>
        <end position="183"/>
    </location>
</feature>
<evidence type="ECO:0000256" key="1">
    <source>
        <dbReference type="SAM" id="MobiDB-lite"/>
    </source>
</evidence>
<feature type="compositionally biased region" description="Polar residues" evidence="1">
    <location>
        <begin position="1"/>
        <end position="10"/>
    </location>
</feature>
<feature type="compositionally biased region" description="Low complexity" evidence="1">
    <location>
        <begin position="134"/>
        <end position="153"/>
    </location>
</feature>
<feature type="compositionally biased region" description="Polar residues" evidence="1">
    <location>
        <begin position="238"/>
        <end position="250"/>
    </location>
</feature>
<feature type="region of interest" description="Disordered" evidence="1">
    <location>
        <begin position="218"/>
        <end position="252"/>
    </location>
</feature>
<evidence type="ECO:0000313" key="2">
    <source>
        <dbReference type="EMBL" id="MED6206945.1"/>
    </source>
</evidence>
<feature type="compositionally biased region" description="Low complexity" evidence="1">
    <location>
        <begin position="23"/>
        <end position="47"/>
    </location>
</feature>
<sequence length="318" mass="35737">MATYQEQQQQRNRETKGVEEVVSSNSNQCCSSPPSNNTSSSSSSSPSHEFSFTISLNSHHHHHSSFINNNIFNSTKNNNNIDLSPADEIFFHGHLLPLHLFSSHLPQSPRSSTNSMDGFTLPIRDLLEDENPIKENSNNKEGIINNNNNNNRGNKFKPSLISLFGLKKGPKGSPKKEEKENLDKKKKRLNFDVIHAMKKYLRIVQQPLVLFRRRGSNNSRDKYRINGRKRSSYSYSSGNVTPNSHNNNKQDLFRGYWNSSAPASMITSPTNSGHLVATPTTLPSRDSTMEELQAAIQAAIAHCKNSIAKEEKKLKCSD</sequence>
<organism evidence="2 3">
    <name type="scientific">Stylosanthes scabra</name>
    <dbReference type="NCBI Taxonomy" id="79078"/>
    <lineage>
        <taxon>Eukaryota</taxon>
        <taxon>Viridiplantae</taxon>
        <taxon>Streptophyta</taxon>
        <taxon>Embryophyta</taxon>
        <taxon>Tracheophyta</taxon>
        <taxon>Spermatophyta</taxon>
        <taxon>Magnoliopsida</taxon>
        <taxon>eudicotyledons</taxon>
        <taxon>Gunneridae</taxon>
        <taxon>Pentapetalae</taxon>
        <taxon>rosids</taxon>
        <taxon>fabids</taxon>
        <taxon>Fabales</taxon>
        <taxon>Fabaceae</taxon>
        <taxon>Papilionoideae</taxon>
        <taxon>50 kb inversion clade</taxon>
        <taxon>dalbergioids sensu lato</taxon>
        <taxon>Dalbergieae</taxon>
        <taxon>Pterocarpus clade</taxon>
        <taxon>Stylosanthes</taxon>
    </lineage>
</organism>
<comment type="caution">
    <text evidence="2">The sequence shown here is derived from an EMBL/GenBank/DDBJ whole genome shotgun (WGS) entry which is preliminary data.</text>
</comment>
<accession>A0ABU6YC75</accession>
<name>A0ABU6YC75_9FABA</name>